<comment type="subcellular location">
    <subcellularLocation>
        <location evidence="1">Cell membrane</location>
        <topology evidence="1">Multi-pass membrane protein</topology>
    </subcellularLocation>
</comment>
<keyword evidence="8" id="KW-1185">Reference proteome</keyword>
<gene>
    <name evidence="7" type="ORF">AAY24_05685</name>
</gene>
<keyword evidence="5 6" id="KW-0472">Membrane</keyword>
<evidence type="ECO:0000256" key="5">
    <source>
        <dbReference type="ARBA" id="ARBA00023136"/>
    </source>
</evidence>
<reference evidence="7 8" key="1">
    <citation type="journal article" date="2015" name="Genome Announc.">
        <title>Complete Genome Sequence of Sedimenticola thiotaurini Strain SIP-G1, a Polyphosphate- and Polyhydroxyalkanoate-Accumulating Sulfur-Oxidizing Gammaproteobacterium Isolated from Salt Marsh Sediments.</title>
        <authorList>
            <person name="Flood B.E."/>
            <person name="Jones D.S."/>
            <person name="Bailey J.V."/>
        </authorList>
    </citation>
    <scope>NUCLEOTIDE SEQUENCE [LARGE SCALE GENOMIC DNA]</scope>
    <source>
        <strain evidence="7 8">SIP-G1</strain>
    </source>
</reference>
<dbReference type="KEGG" id="seds:AAY24_05685"/>
<dbReference type="RefSeq" id="WP_046858862.1">
    <property type="nucleotide sequence ID" value="NZ_CP011412.1"/>
</dbReference>
<keyword evidence="2" id="KW-1003">Cell membrane</keyword>
<evidence type="ECO:0000313" key="7">
    <source>
        <dbReference type="EMBL" id="AKH19927.1"/>
    </source>
</evidence>
<name>A0A0F7JW95_9GAMM</name>
<keyword evidence="4 6" id="KW-1133">Transmembrane helix</keyword>
<dbReference type="Pfam" id="PF01810">
    <property type="entry name" value="LysE"/>
    <property type="match status" value="1"/>
</dbReference>
<evidence type="ECO:0000256" key="3">
    <source>
        <dbReference type="ARBA" id="ARBA00022692"/>
    </source>
</evidence>
<dbReference type="GO" id="GO:0005886">
    <property type="term" value="C:plasma membrane"/>
    <property type="evidence" value="ECO:0007669"/>
    <property type="project" value="UniProtKB-SubCell"/>
</dbReference>
<protein>
    <submittedName>
        <fullName evidence="7">Threonine transporter RhtB</fullName>
    </submittedName>
</protein>
<feature type="transmembrane region" description="Helical" evidence="6">
    <location>
        <begin position="192"/>
        <end position="210"/>
    </location>
</feature>
<feature type="transmembrane region" description="Helical" evidence="6">
    <location>
        <begin position="6"/>
        <end position="29"/>
    </location>
</feature>
<dbReference type="AlphaFoldDB" id="A0A0F7JW95"/>
<evidence type="ECO:0000256" key="2">
    <source>
        <dbReference type="ARBA" id="ARBA00022475"/>
    </source>
</evidence>
<keyword evidence="3 6" id="KW-0812">Transmembrane</keyword>
<dbReference type="PANTHER" id="PTHR30086:SF20">
    <property type="entry name" value="ARGININE EXPORTER PROTEIN ARGO-RELATED"/>
    <property type="match status" value="1"/>
</dbReference>
<dbReference type="GO" id="GO:0015171">
    <property type="term" value="F:amino acid transmembrane transporter activity"/>
    <property type="evidence" value="ECO:0007669"/>
    <property type="project" value="TreeGrafter"/>
</dbReference>
<evidence type="ECO:0000256" key="1">
    <source>
        <dbReference type="ARBA" id="ARBA00004651"/>
    </source>
</evidence>
<dbReference type="Proteomes" id="UP000034410">
    <property type="component" value="Chromosome"/>
</dbReference>
<dbReference type="OrthoDB" id="9804822at2"/>
<dbReference type="PIRSF" id="PIRSF006324">
    <property type="entry name" value="LeuE"/>
    <property type="match status" value="1"/>
</dbReference>
<evidence type="ECO:0000313" key="8">
    <source>
        <dbReference type="Proteomes" id="UP000034410"/>
    </source>
</evidence>
<accession>A0A0F7JW95</accession>
<proteinExistence type="predicted"/>
<evidence type="ECO:0000256" key="6">
    <source>
        <dbReference type="SAM" id="Phobius"/>
    </source>
</evidence>
<dbReference type="InterPro" id="IPR001123">
    <property type="entry name" value="LeuE-type"/>
</dbReference>
<dbReference type="EMBL" id="CP011412">
    <property type="protein sequence ID" value="AKH19927.1"/>
    <property type="molecule type" value="Genomic_DNA"/>
</dbReference>
<feature type="transmembrane region" description="Helical" evidence="6">
    <location>
        <begin position="71"/>
        <end position="89"/>
    </location>
</feature>
<dbReference type="PANTHER" id="PTHR30086">
    <property type="entry name" value="ARGININE EXPORTER PROTEIN ARGO"/>
    <property type="match status" value="1"/>
</dbReference>
<feature type="transmembrane region" description="Helical" evidence="6">
    <location>
        <begin position="157"/>
        <end position="180"/>
    </location>
</feature>
<evidence type="ECO:0000256" key="4">
    <source>
        <dbReference type="ARBA" id="ARBA00022989"/>
    </source>
</evidence>
<feature type="transmembrane region" description="Helical" evidence="6">
    <location>
        <begin position="41"/>
        <end position="65"/>
    </location>
</feature>
<sequence>MFFDTYLWAYLVAIILLTVAPGVDTLLVIRNSVRGGFRDGALTSFAICMGVFVHAAVSAGGISLILMQSALMFSLLKLAGAGYLVWLGARSLYSAYRGEAGLKLESGKIRHRQVSAWTSLREGFLSNILNPKTAIFYMAFLPQFIQPGDPALTKSLFLAGLHFVIANIWQLALVLMVGRVTNWLARPRVGRCFNSLTGSVMVLFGIRLGFDS</sequence>
<organism evidence="7 8">
    <name type="scientific">Sedimenticola thiotaurini</name>
    <dbReference type="NCBI Taxonomy" id="1543721"/>
    <lineage>
        <taxon>Bacteria</taxon>
        <taxon>Pseudomonadati</taxon>
        <taxon>Pseudomonadota</taxon>
        <taxon>Gammaproteobacteria</taxon>
        <taxon>Chromatiales</taxon>
        <taxon>Sedimenticolaceae</taxon>
        <taxon>Sedimenticola</taxon>
    </lineage>
</organism>